<keyword evidence="6 18" id="KW-0808">Transferase</keyword>
<dbReference type="InterPro" id="IPR010559">
    <property type="entry name" value="Sig_transdc_His_kin_internal"/>
</dbReference>
<dbReference type="Pfam" id="PF02518">
    <property type="entry name" value="HATPase_c"/>
    <property type="match status" value="1"/>
</dbReference>
<reference evidence="18 19" key="1">
    <citation type="submission" date="2021-03" db="EMBL/GenBank/DDBJ databases">
        <title>Genomic Encyclopedia of Type Strains, Phase IV (KMG-IV): sequencing the most valuable type-strain genomes for metagenomic binning, comparative biology and taxonomic classification.</title>
        <authorList>
            <person name="Goeker M."/>
        </authorList>
    </citation>
    <scope>NUCLEOTIDE SEQUENCE [LARGE SCALE GENOMIC DNA]</scope>
    <source>
        <strain evidence="18 19">DSM 101953</strain>
    </source>
</reference>
<keyword evidence="19" id="KW-1185">Reference proteome</keyword>
<proteinExistence type="predicted"/>
<keyword evidence="11 15" id="KW-1133">Transmembrane helix</keyword>
<feature type="transmembrane region" description="Helical" evidence="15">
    <location>
        <begin position="290"/>
        <end position="309"/>
    </location>
</feature>
<dbReference type="CDD" id="cd06225">
    <property type="entry name" value="HAMP"/>
    <property type="match status" value="1"/>
</dbReference>
<keyword evidence="8" id="KW-0547">Nucleotide-binding</keyword>
<dbReference type="Gene3D" id="3.30.565.10">
    <property type="entry name" value="Histidine kinase-like ATPase, C-terminal domain"/>
    <property type="match status" value="1"/>
</dbReference>
<keyword evidence="10" id="KW-0067">ATP-binding</keyword>
<evidence type="ECO:0000256" key="10">
    <source>
        <dbReference type="ARBA" id="ARBA00022840"/>
    </source>
</evidence>
<comment type="caution">
    <text evidence="18">The sequence shown here is derived from an EMBL/GenBank/DDBJ whole genome shotgun (WGS) entry which is preliminary data.</text>
</comment>
<dbReference type="Proteomes" id="UP000773462">
    <property type="component" value="Unassembled WGS sequence"/>
</dbReference>
<dbReference type="InterPro" id="IPR003660">
    <property type="entry name" value="HAMP_dom"/>
</dbReference>
<evidence type="ECO:0000256" key="5">
    <source>
        <dbReference type="ARBA" id="ARBA00022553"/>
    </source>
</evidence>
<keyword evidence="12" id="KW-0902">Two-component regulatory system</keyword>
<dbReference type="RefSeq" id="WP_209873934.1">
    <property type="nucleotide sequence ID" value="NZ_JAGGLV010000008.1"/>
</dbReference>
<dbReference type="EC" id="2.7.13.3" evidence="3"/>
<dbReference type="PANTHER" id="PTHR34220:SF7">
    <property type="entry name" value="SENSOR HISTIDINE KINASE YPDA"/>
    <property type="match status" value="1"/>
</dbReference>
<evidence type="ECO:0000256" key="15">
    <source>
        <dbReference type="SAM" id="Phobius"/>
    </source>
</evidence>
<gene>
    <name evidence="18" type="ORF">J2Z70_002884</name>
</gene>
<dbReference type="Gene3D" id="3.30.450.20">
    <property type="entry name" value="PAS domain"/>
    <property type="match status" value="2"/>
</dbReference>
<evidence type="ECO:0000256" key="14">
    <source>
        <dbReference type="SAM" id="MobiDB-lite"/>
    </source>
</evidence>
<dbReference type="InterPro" id="IPR003594">
    <property type="entry name" value="HATPase_dom"/>
</dbReference>
<dbReference type="SUPFAM" id="SSF158472">
    <property type="entry name" value="HAMP domain-like"/>
    <property type="match status" value="1"/>
</dbReference>
<dbReference type="Pfam" id="PF06580">
    <property type="entry name" value="His_kinase"/>
    <property type="match status" value="1"/>
</dbReference>
<dbReference type="InterPro" id="IPR005467">
    <property type="entry name" value="His_kinase_dom"/>
</dbReference>
<dbReference type="PANTHER" id="PTHR34220">
    <property type="entry name" value="SENSOR HISTIDINE KINASE YPDA"/>
    <property type="match status" value="1"/>
</dbReference>
<dbReference type="PROSITE" id="PS50109">
    <property type="entry name" value="HIS_KIN"/>
    <property type="match status" value="1"/>
</dbReference>
<feature type="region of interest" description="Disordered" evidence="14">
    <location>
        <begin position="530"/>
        <end position="550"/>
    </location>
</feature>
<dbReference type="Pfam" id="PF00672">
    <property type="entry name" value="HAMP"/>
    <property type="match status" value="1"/>
</dbReference>
<evidence type="ECO:0000256" key="8">
    <source>
        <dbReference type="ARBA" id="ARBA00022741"/>
    </source>
</evidence>
<organism evidence="18 19">
    <name type="scientific">Paenibacillus silagei</name>
    <dbReference type="NCBI Taxonomy" id="1670801"/>
    <lineage>
        <taxon>Bacteria</taxon>
        <taxon>Bacillati</taxon>
        <taxon>Bacillota</taxon>
        <taxon>Bacilli</taxon>
        <taxon>Bacillales</taxon>
        <taxon>Paenibacillaceae</taxon>
        <taxon>Paenibacillus</taxon>
    </lineage>
</organism>
<keyword evidence="9 18" id="KW-0418">Kinase</keyword>
<dbReference type="InterPro" id="IPR033479">
    <property type="entry name" value="dCache_1"/>
</dbReference>
<evidence type="ECO:0000256" key="4">
    <source>
        <dbReference type="ARBA" id="ARBA00022475"/>
    </source>
</evidence>
<dbReference type="SMART" id="SM00387">
    <property type="entry name" value="HATPase_c"/>
    <property type="match status" value="1"/>
</dbReference>
<evidence type="ECO:0000256" key="2">
    <source>
        <dbReference type="ARBA" id="ARBA00004651"/>
    </source>
</evidence>
<name>A0ABS4NRQ0_9BACL</name>
<keyword evidence="5" id="KW-0597">Phosphoprotein</keyword>
<keyword evidence="4" id="KW-1003">Cell membrane</keyword>
<dbReference type="SMART" id="SM00304">
    <property type="entry name" value="HAMP"/>
    <property type="match status" value="1"/>
</dbReference>
<dbReference type="Pfam" id="PF02743">
    <property type="entry name" value="dCache_1"/>
    <property type="match status" value="1"/>
</dbReference>
<accession>A0ABS4NRQ0</accession>
<comment type="catalytic activity">
    <reaction evidence="1">
        <text>ATP + protein L-histidine = ADP + protein N-phospho-L-histidine.</text>
        <dbReference type="EC" id="2.7.13.3"/>
    </reaction>
</comment>
<dbReference type="InterPro" id="IPR036890">
    <property type="entry name" value="HATPase_C_sf"/>
</dbReference>
<evidence type="ECO:0000259" key="17">
    <source>
        <dbReference type="PROSITE" id="PS50885"/>
    </source>
</evidence>
<keyword evidence="13 15" id="KW-0472">Membrane</keyword>
<evidence type="ECO:0000256" key="9">
    <source>
        <dbReference type="ARBA" id="ARBA00022777"/>
    </source>
</evidence>
<evidence type="ECO:0000256" key="12">
    <source>
        <dbReference type="ARBA" id="ARBA00023012"/>
    </source>
</evidence>
<feature type="domain" description="Histidine kinase" evidence="16">
    <location>
        <begin position="384"/>
        <end position="589"/>
    </location>
</feature>
<comment type="subcellular location">
    <subcellularLocation>
        <location evidence="2">Cell membrane</location>
        <topology evidence="2">Multi-pass membrane protein</topology>
    </subcellularLocation>
</comment>
<keyword evidence="7 15" id="KW-0812">Transmembrane</keyword>
<dbReference type="PRINTS" id="PR00344">
    <property type="entry name" value="BCTRLSENSOR"/>
</dbReference>
<sequence>MKLGFHSIHHRLFLLFLFCMSSILLIVSLLYYNRTTDQLHEKIGDLSQKNVAQSAGLFTLLYKGYDALSKSLSNNFEMIRLINEKTDGPAVAYINEQTVTNIIGSIFYSRDDLVGIHVITDRGKIYNYGNYMNVVDPNYRKEDWYRQLQASSGKMVWLGVYPHSLIDQVEDSPVFAFGRQLYDLNEHKPIGIVLYETDPQPVLDALENLKLGAHSQVYLMSPDGRFVTSATDPQPDTARLPKLPASEHVMVQQERGQLVVASKLSFSGWWVMSITPDQDLNVELVEMKRYLLIVISALILVSTLIASIVSQTISSPLKKLIREMRQVEVGNFGGMVKVSSYQEINILVASFNRMVRRIEELIERVKLSSVSEKNAELHALQSQVNPHFLYNTLDMIYWMLDEEGNEQLGELVLSLSSMFRYSSQWEDGAEVSLREELEQIGHYLKIISIRLEGRLVIVTDIDERWLNIRVPKMTVQPVIENAVKHGLEPLSRQGILKVYTRQEDDHLELIVEDNGDGMNGEQLARLQKSLNVDGPDSSGSSGREGGKSGIGLQNLHRRLRFMFGEGYGLQIQSFPGEGTQVAIVLPIPVEGELPG</sequence>
<evidence type="ECO:0000256" key="3">
    <source>
        <dbReference type="ARBA" id="ARBA00012438"/>
    </source>
</evidence>
<dbReference type="InterPro" id="IPR004358">
    <property type="entry name" value="Sig_transdc_His_kin-like_C"/>
</dbReference>
<dbReference type="GO" id="GO:0004673">
    <property type="term" value="F:protein histidine kinase activity"/>
    <property type="evidence" value="ECO:0007669"/>
    <property type="project" value="UniProtKB-EC"/>
</dbReference>
<protein>
    <recommendedName>
        <fullName evidence="3">histidine kinase</fullName>
        <ecNumber evidence="3">2.7.13.3</ecNumber>
    </recommendedName>
</protein>
<evidence type="ECO:0000256" key="13">
    <source>
        <dbReference type="ARBA" id="ARBA00023136"/>
    </source>
</evidence>
<evidence type="ECO:0000256" key="7">
    <source>
        <dbReference type="ARBA" id="ARBA00022692"/>
    </source>
</evidence>
<evidence type="ECO:0000256" key="6">
    <source>
        <dbReference type="ARBA" id="ARBA00022679"/>
    </source>
</evidence>
<evidence type="ECO:0000256" key="1">
    <source>
        <dbReference type="ARBA" id="ARBA00000085"/>
    </source>
</evidence>
<evidence type="ECO:0000313" key="18">
    <source>
        <dbReference type="EMBL" id="MBP2112730.1"/>
    </source>
</evidence>
<dbReference type="Gene3D" id="6.10.340.10">
    <property type="match status" value="1"/>
</dbReference>
<evidence type="ECO:0000259" key="16">
    <source>
        <dbReference type="PROSITE" id="PS50109"/>
    </source>
</evidence>
<dbReference type="SUPFAM" id="SSF55874">
    <property type="entry name" value="ATPase domain of HSP90 chaperone/DNA topoisomerase II/histidine kinase"/>
    <property type="match status" value="1"/>
</dbReference>
<evidence type="ECO:0000313" key="19">
    <source>
        <dbReference type="Proteomes" id="UP000773462"/>
    </source>
</evidence>
<evidence type="ECO:0000256" key="11">
    <source>
        <dbReference type="ARBA" id="ARBA00022989"/>
    </source>
</evidence>
<feature type="domain" description="HAMP" evidence="17">
    <location>
        <begin position="311"/>
        <end position="363"/>
    </location>
</feature>
<dbReference type="InterPro" id="IPR050640">
    <property type="entry name" value="Bact_2-comp_sensor_kinase"/>
</dbReference>
<feature type="transmembrane region" description="Helical" evidence="15">
    <location>
        <begin position="12"/>
        <end position="32"/>
    </location>
</feature>
<dbReference type="EMBL" id="JAGGLV010000008">
    <property type="protein sequence ID" value="MBP2112730.1"/>
    <property type="molecule type" value="Genomic_DNA"/>
</dbReference>
<dbReference type="PROSITE" id="PS50885">
    <property type="entry name" value="HAMP"/>
    <property type="match status" value="1"/>
</dbReference>